<proteinExistence type="predicted"/>
<sequence>MGESGGGGVLKALPLAKLGLGHYINPLQLKRHRAEATQNLQRRQDVHDLGQILFKHSITLPSKI</sequence>
<organism evidence="1">
    <name type="scientific">Brassica oleracea</name>
    <name type="common">Wild cabbage</name>
    <dbReference type="NCBI Taxonomy" id="3712"/>
    <lineage>
        <taxon>Eukaryota</taxon>
        <taxon>Viridiplantae</taxon>
        <taxon>Streptophyta</taxon>
        <taxon>Embryophyta</taxon>
        <taxon>Tracheophyta</taxon>
        <taxon>Spermatophyta</taxon>
        <taxon>Magnoliopsida</taxon>
        <taxon>eudicotyledons</taxon>
        <taxon>Gunneridae</taxon>
        <taxon>Pentapetalae</taxon>
        <taxon>rosids</taxon>
        <taxon>malvids</taxon>
        <taxon>Brassicales</taxon>
        <taxon>Brassicaceae</taxon>
        <taxon>Brassiceae</taxon>
        <taxon>Brassica</taxon>
    </lineage>
</organism>
<reference evidence="1" key="1">
    <citation type="submission" date="2018-11" db="EMBL/GenBank/DDBJ databases">
        <authorList>
            <consortium name="Genoscope - CEA"/>
            <person name="William W."/>
        </authorList>
    </citation>
    <scope>NUCLEOTIDE SEQUENCE</scope>
</reference>
<accession>A0A3P6E6J2</accession>
<dbReference type="AlphaFoldDB" id="A0A3P6E6J2"/>
<gene>
    <name evidence="1" type="ORF">BOLC2T12079H</name>
</gene>
<protein>
    <submittedName>
        <fullName evidence="1">Uncharacterized protein</fullName>
    </submittedName>
</protein>
<dbReference type="EMBL" id="LR031874">
    <property type="protein sequence ID" value="VDD27069.1"/>
    <property type="molecule type" value="Genomic_DNA"/>
</dbReference>
<name>A0A3P6E6J2_BRAOL</name>
<evidence type="ECO:0000313" key="1">
    <source>
        <dbReference type="EMBL" id="VDD27069.1"/>
    </source>
</evidence>